<evidence type="ECO:0000313" key="2">
    <source>
        <dbReference type="EMBL" id="WRT64380.1"/>
    </source>
</evidence>
<sequence>MSVDDIFDAAIELSFNTGKGGAWDDRELIKASEAAMKEFHVHHPGPGSWLDKATAALSAGKKLPGADDYGTSWYSASLPDESPALPEAEASTSTQTQYDKIQYDQPTHKKRRTQRNNRNITGSESRNRNGNGNGNTNVINPYAPTTTRYSPSYQPPSPTTQTQNDTTMANGREEEEQDEEEEEGDEEFDAEEDDDDDEEEEEEYDEDAEWNIQDYPNPQPPQSQQNQNRDQNQSIPQNGNGYDQLFPSLGVYPPGGIVREEALGYAMTAQYWAGYWMGVAQSQIQPPVPQSSEKKKKRKRKVNSVVHAESTLVDPITNGEGAEDGSNIKITKRYFNKPVIAGLRR</sequence>
<accession>A0ABZ1CRX9</accession>
<keyword evidence="3" id="KW-1185">Reference proteome</keyword>
<organism evidence="2 3">
    <name type="scientific">Kwoniella shivajii</name>
    <dbReference type="NCBI Taxonomy" id="564305"/>
    <lineage>
        <taxon>Eukaryota</taxon>
        <taxon>Fungi</taxon>
        <taxon>Dikarya</taxon>
        <taxon>Basidiomycota</taxon>
        <taxon>Agaricomycotina</taxon>
        <taxon>Tremellomycetes</taxon>
        <taxon>Tremellales</taxon>
        <taxon>Cryptococcaceae</taxon>
        <taxon>Kwoniella</taxon>
    </lineage>
</organism>
<evidence type="ECO:0000256" key="1">
    <source>
        <dbReference type="SAM" id="MobiDB-lite"/>
    </source>
</evidence>
<reference evidence="2 3" key="1">
    <citation type="submission" date="2024-01" db="EMBL/GenBank/DDBJ databases">
        <title>Comparative genomics of Cryptococcus and Kwoniella reveals pathogenesis evolution and contrasting modes of karyotype evolution via chromosome fusion or intercentromeric recombination.</title>
        <authorList>
            <person name="Coelho M.A."/>
            <person name="David-Palma M."/>
            <person name="Shea T."/>
            <person name="Bowers K."/>
            <person name="McGinley-Smith S."/>
            <person name="Mohammad A.W."/>
            <person name="Gnirke A."/>
            <person name="Yurkov A.M."/>
            <person name="Nowrousian M."/>
            <person name="Sun S."/>
            <person name="Cuomo C.A."/>
            <person name="Heitman J."/>
        </authorList>
    </citation>
    <scope>NUCLEOTIDE SEQUENCE [LARGE SCALE GENOMIC DNA]</scope>
    <source>
        <strain evidence="2">CBS 11374</strain>
    </source>
</reference>
<gene>
    <name evidence="2" type="ORF">IL334_001312</name>
</gene>
<protein>
    <submittedName>
        <fullName evidence="2">Uncharacterized protein</fullName>
    </submittedName>
</protein>
<proteinExistence type="predicted"/>
<feature type="region of interest" description="Disordered" evidence="1">
    <location>
        <begin position="74"/>
        <end position="247"/>
    </location>
</feature>
<feature type="compositionally biased region" description="Acidic residues" evidence="1">
    <location>
        <begin position="173"/>
        <end position="209"/>
    </location>
</feature>
<feature type="compositionally biased region" description="Low complexity" evidence="1">
    <location>
        <begin position="222"/>
        <end position="234"/>
    </location>
</feature>
<dbReference type="EMBL" id="CP141881">
    <property type="protein sequence ID" value="WRT64380.1"/>
    <property type="molecule type" value="Genomic_DNA"/>
</dbReference>
<dbReference type="RefSeq" id="XP_062789120.1">
    <property type="nucleotide sequence ID" value="XM_062933069.1"/>
</dbReference>
<dbReference type="Proteomes" id="UP001329825">
    <property type="component" value="Chromosome 1"/>
</dbReference>
<feature type="region of interest" description="Disordered" evidence="1">
    <location>
        <begin position="286"/>
        <end position="306"/>
    </location>
</feature>
<dbReference type="GeneID" id="87953443"/>
<evidence type="ECO:0000313" key="3">
    <source>
        <dbReference type="Proteomes" id="UP001329825"/>
    </source>
</evidence>
<feature type="compositionally biased region" description="Polar residues" evidence="1">
    <location>
        <begin position="90"/>
        <end position="99"/>
    </location>
</feature>
<name>A0ABZ1CRX9_9TREE</name>
<feature type="compositionally biased region" description="Low complexity" evidence="1">
    <location>
        <begin position="121"/>
        <end position="137"/>
    </location>
</feature>